<organism evidence="1">
    <name type="scientific">Rhizophora mucronata</name>
    <name type="common">Asiatic mangrove</name>
    <dbReference type="NCBI Taxonomy" id="61149"/>
    <lineage>
        <taxon>Eukaryota</taxon>
        <taxon>Viridiplantae</taxon>
        <taxon>Streptophyta</taxon>
        <taxon>Embryophyta</taxon>
        <taxon>Tracheophyta</taxon>
        <taxon>Spermatophyta</taxon>
        <taxon>Magnoliopsida</taxon>
        <taxon>eudicotyledons</taxon>
        <taxon>Gunneridae</taxon>
        <taxon>Pentapetalae</taxon>
        <taxon>rosids</taxon>
        <taxon>fabids</taxon>
        <taxon>Malpighiales</taxon>
        <taxon>Rhizophoraceae</taxon>
        <taxon>Rhizophora</taxon>
    </lineage>
</organism>
<accession>A0A2P2PX49</accession>
<proteinExistence type="predicted"/>
<protein>
    <submittedName>
        <fullName evidence="1">Uncharacterized protein</fullName>
    </submittedName>
</protein>
<name>A0A2P2PX49_RHIMU</name>
<sequence length="24" mass="2852">MTHINNSITSFLLVDTLELERLYE</sequence>
<evidence type="ECO:0000313" key="1">
    <source>
        <dbReference type="EMBL" id="MBX59281.1"/>
    </source>
</evidence>
<dbReference type="EMBL" id="GGEC01078797">
    <property type="protein sequence ID" value="MBX59281.1"/>
    <property type="molecule type" value="Transcribed_RNA"/>
</dbReference>
<reference evidence="1" key="1">
    <citation type="submission" date="2018-02" db="EMBL/GenBank/DDBJ databases">
        <title>Rhizophora mucronata_Transcriptome.</title>
        <authorList>
            <person name="Meera S.P."/>
            <person name="Sreeshan A."/>
            <person name="Augustine A."/>
        </authorList>
    </citation>
    <scope>NUCLEOTIDE SEQUENCE</scope>
    <source>
        <tissue evidence="1">Leaf</tissue>
    </source>
</reference>
<dbReference type="AlphaFoldDB" id="A0A2P2PX49"/>